<name>A0AC61S1H9_9FIRM</name>
<evidence type="ECO:0000313" key="1">
    <source>
        <dbReference type="EMBL" id="TGY98070.1"/>
    </source>
</evidence>
<comment type="caution">
    <text evidence="1">The sequence shown here is derived from an EMBL/GenBank/DDBJ whole genome shotgun (WGS) entry which is preliminary data.</text>
</comment>
<organism evidence="1 2">
    <name type="scientific">Petralouisia muris</name>
    <dbReference type="NCBI Taxonomy" id="3032872"/>
    <lineage>
        <taxon>Bacteria</taxon>
        <taxon>Bacillati</taxon>
        <taxon>Bacillota</taxon>
        <taxon>Clostridia</taxon>
        <taxon>Lachnospirales</taxon>
        <taxon>Lachnospiraceae</taxon>
        <taxon>Petralouisia</taxon>
    </lineage>
</organism>
<keyword evidence="2" id="KW-1185">Reference proteome</keyword>
<evidence type="ECO:0000313" key="2">
    <source>
        <dbReference type="Proteomes" id="UP000304953"/>
    </source>
</evidence>
<dbReference type="EMBL" id="SRYA01000002">
    <property type="protein sequence ID" value="TGY98070.1"/>
    <property type="molecule type" value="Genomic_DNA"/>
</dbReference>
<sequence length="92" mass="10413">MVYFSFFTPLNLLQFGKCGGSLDFFSGSKAKYCPKKKRTFLPDKNFKFYGSAENGRYRISKKEGKELCSNANGLDVIFKVKNNKVVSISFVS</sequence>
<accession>A0AC61S1H9</accession>
<reference evidence="1" key="1">
    <citation type="submission" date="2019-04" db="EMBL/GenBank/DDBJ databases">
        <title>Microbes associate with the intestines of laboratory mice.</title>
        <authorList>
            <person name="Navarre W."/>
            <person name="Wong E."/>
            <person name="Huang K."/>
            <person name="Tropini C."/>
            <person name="Ng K."/>
            <person name="Yu B."/>
        </authorList>
    </citation>
    <scope>NUCLEOTIDE SEQUENCE</scope>
    <source>
        <strain evidence="1">NM01_1-7b</strain>
    </source>
</reference>
<gene>
    <name evidence="1" type="ORF">E5329_01285</name>
</gene>
<protein>
    <submittedName>
        <fullName evidence="1">Uncharacterized protein</fullName>
    </submittedName>
</protein>
<proteinExistence type="predicted"/>
<dbReference type="Proteomes" id="UP000304953">
    <property type="component" value="Unassembled WGS sequence"/>
</dbReference>